<keyword evidence="4" id="KW-1185">Reference proteome</keyword>
<organism evidence="3 4">
    <name type="scientific">Leptomonas seymouri</name>
    <dbReference type="NCBI Taxonomy" id="5684"/>
    <lineage>
        <taxon>Eukaryota</taxon>
        <taxon>Discoba</taxon>
        <taxon>Euglenozoa</taxon>
        <taxon>Kinetoplastea</taxon>
        <taxon>Metakinetoplastina</taxon>
        <taxon>Trypanosomatida</taxon>
        <taxon>Trypanosomatidae</taxon>
        <taxon>Leishmaniinae</taxon>
        <taxon>Leptomonas</taxon>
    </lineage>
</organism>
<comment type="caution">
    <text evidence="3">The sequence shown here is derived from an EMBL/GenBank/DDBJ whole genome shotgun (WGS) entry which is preliminary data.</text>
</comment>
<dbReference type="EMBL" id="LJSK01000339">
    <property type="protein sequence ID" value="KPI83681.1"/>
    <property type="molecule type" value="Genomic_DNA"/>
</dbReference>
<name>A0A0N1HSL3_LEPSE</name>
<protein>
    <submittedName>
        <fullName evidence="3">Uncharacterized protein</fullName>
    </submittedName>
</protein>
<feature type="region of interest" description="Disordered" evidence="2">
    <location>
        <begin position="379"/>
        <end position="399"/>
    </location>
</feature>
<accession>A0A0N1HSL3</accession>
<keyword evidence="1" id="KW-0175">Coiled coil</keyword>
<dbReference type="OMA" id="TVWTWTR"/>
<feature type="coiled-coil region" evidence="1">
    <location>
        <begin position="22"/>
        <end position="49"/>
    </location>
</feature>
<evidence type="ECO:0000313" key="3">
    <source>
        <dbReference type="EMBL" id="KPI83681.1"/>
    </source>
</evidence>
<reference evidence="3 4" key="1">
    <citation type="journal article" date="2015" name="PLoS Pathog.">
        <title>Leptomonas seymouri: Adaptations to the Dixenous Life Cycle Analyzed by Genome Sequencing, Transcriptome Profiling and Co-infection with Leishmania donovani.</title>
        <authorList>
            <person name="Kraeva N."/>
            <person name="Butenko A."/>
            <person name="Hlavacova J."/>
            <person name="Kostygov A."/>
            <person name="Myskova J."/>
            <person name="Grybchuk D."/>
            <person name="Lestinova T."/>
            <person name="Votypka J."/>
            <person name="Volf P."/>
            <person name="Opperdoes F."/>
            <person name="Flegontov P."/>
            <person name="Lukes J."/>
            <person name="Yurchenko V."/>
        </authorList>
    </citation>
    <scope>NUCLEOTIDE SEQUENCE [LARGE SCALE GENOMIC DNA]</scope>
    <source>
        <strain evidence="3 4">ATCC 30220</strain>
    </source>
</reference>
<evidence type="ECO:0000313" key="4">
    <source>
        <dbReference type="Proteomes" id="UP000038009"/>
    </source>
</evidence>
<dbReference type="Proteomes" id="UP000038009">
    <property type="component" value="Unassembled WGS sequence"/>
</dbReference>
<dbReference type="VEuPathDB" id="TriTrypDB:Lsey_0339_0040"/>
<dbReference type="OrthoDB" id="267529at2759"/>
<feature type="region of interest" description="Disordered" evidence="2">
    <location>
        <begin position="426"/>
        <end position="464"/>
    </location>
</feature>
<feature type="compositionally biased region" description="Low complexity" evidence="2">
    <location>
        <begin position="450"/>
        <end position="459"/>
    </location>
</feature>
<sequence>MAALPSSAEELYELVCTLQREHQSTELELRATQRRSESLRKEIHEHQCTILTERGKRQDVLEKLAALRLASRRQQAEEEGAAKAAQNAVHTLCTEQEKFLQICRRRALSGSSAASEAQCTSAVKWRNGGSDAPSSVGEEGCREATVDDLAATRPIKDSADAREIGTISGKCTPLHSGAAVHALLLSLRSKLSTCLNAVTTSFDSQTTLQAKNKEAAVEFSAGNEQPEPMGMTSSTPPTAVAGNPQTWSDDGLSCYASVPECHSTPQVPPPPVQPTWPDKKHIAFAPEQSLQRFTPVPAANANRLVPCSAHWTSSLTSPKKDLDTRGGAGQAPTLSGVYVSATKFTVRVASRSSTLLAEAAALGAKRRRMLQVTTTASTASAAADSGKNVSVVSSPRPSAAHPRIDNAYDLLLKDRSTVCLRMDAAVTSSAEPRESDTTRFATPEAVSMCGPRVSGSGSSRPRRTVWTWTRDAAQGEKP</sequence>
<feature type="compositionally biased region" description="Low complexity" evidence="2">
    <location>
        <begin position="379"/>
        <end position="394"/>
    </location>
</feature>
<gene>
    <name evidence="3" type="ORF">ABL78_7275</name>
</gene>
<evidence type="ECO:0000256" key="1">
    <source>
        <dbReference type="SAM" id="Coils"/>
    </source>
</evidence>
<evidence type="ECO:0000256" key="2">
    <source>
        <dbReference type="SAM" id="MobiDB-lite"/>
    </source>
</evidence>
<dbReference type="AlphaFoldDB" id="A0A0N1HSL3"/>
<proteinExistence type="predicted"/>